<gene>
    <name evidence="2" type="ORF">G9U51_07855</name>
</gene>
<proteinExistence type="predicted"/>
<dbReference type="Pfam" id="PF14027">
    <property type="entry name" value="Questin_oxidase"/>
    <property type="match status" value="1"/>
</dbReference>
<evidence type="ECO:0000313" key="3">
    <source>
        <dbReference type="Proteomes" id="UP000744769"/>
    </source>
</evidence>
<accession>A0A967B0C1</accession>
<name>A0A967B0C1_9MICO</name>
<evidence type="ECO:0000256" key="1">
    <source>
        <dbReference type="ARBA" id="ARBA00023002"/>
    </source>
</evidence>
<comment type="caution">
    <text evidence="2">The sequence shown here is derived from an EMBL/GenBank/DDBJ whole genome shotgun (WGS) entry which is preliminary data.</text>
</comment>
<dbReference type="EMBL" id="JAAOIV010000005">
    <property type="protein sequence ID" value="NHN55689.1"/>
    <property type="molecule type" value="Genomic_DNA"/>
</dbReference>
<reference evidence="2" key="1">
    <citation type="submission" date="2020-03" db="EMBL/GenBank/DDBJ databases">
        <title>Draft sequencing of Calidifontibacter sp. DB0510.</title>
        <authorList>
            <person name="Kim D.-U."/>
        </authorList>
    </citation>
    <scope>NUCLEOTIDE SEQUENCE</scope>
    <source>
        <strain evidence="2">DB0510</strain>
    </source>
</reference>
<keyword evidence="1" id="KW-0560">Oxidoreductase</keyword>
<protein>
    <submittedName>
        <fullName evidence="2">Questin oxidase family protein</fullName>
    </submittedName>
</protein>
<organism evidence="2 3">
    <name type="scientific">Metallococcus carri</name>
    <dbReference type="NCBI Taxonomy" id="1656884"/>
    <lineage>
        <taxon>Bacteria</taxon>
        <taxon>Bacillati</taxon>
        <taxon>Actinomycetota</taxon>
        <taxon>Actinomycetes</taxon>
        <taxon>Micrococcales</taxon>
        <taxon>Dermacoccaceae</taxon>
        <taxon>Metallococcus</taxon>
    </lineage>
</organism>
<evidence type="ECO:0000313" key="2">
    <source>
        <dbReference type="EMBL" id="NHN55689.1"/>
    </source>
</evidence>
<dbReference type="Proteomes" id="UP000744769">
    <property type="component" value="Unassembled WGS sequence"/>
</dbReference>
<sequence length="343" mass="37165">MTIDEAVAHEGPFDEALERFHRTGPEFEGWLSNHGPMAVEALARNGHDAQIHAWTDDYLNRLDERPRGLSPITPEGWRDPLGDPLRTGDWIDFFLREVRERPWRDVLDIWWPRLLPGIAAGATHGVIRVGHAVAALEVVENEPRIEEFGHALAYWAARWLPVPVVRPQGGADPAAAISGVPAVGDQRFGIRSRIAQLDDEFASAAAKFAAGEPGQERAKVEQIADAAVAFYATHGHGQPTMLVHAATAPNAVARVMPLLRPEHQRPSLEAAWTATAAVVAAYRPAAEVSGQRVPATPEEVIESAAAHGGEHVIKFADTAVRSYQRTGSADALAAAQRAIELDA</sequence>
<dbReference type="AlphaFoldDB" id="A0A967B0C1"/>
<keyword evidence="3" id="KW-1185">Reference proteome</keyword>
<dbReference type="GO" id="GO:0016491">
    <property type="term" value="F:oxidoreductase activity"/>
    <property type="evidence" value="ECO:0007669"/>
    <property type="project" value="UniProtKB-KW"/>
</dbReference>
<dbReference type="RefSeq" id="WP_166195726.1">
    <property type="nucleotide sequence ID" value="NZ_JAAOIV010000005.1"/>
</dbReference>
<dbReference type="InterPro" id="IPR025337">
    <property type="entry name" value="Questin_oxidase-like"/>
</dbReference>